<dbReference type="KEGG" id="csl:COCSUDRAFT_55378"/>
<dbReference type="RefSeq" id="XP_005651906.1">
    <property type="nucleotide sequence ID" value="XM_005651849.1"/>
</dbReference>
<evidence type="ECO:0000313" key="4">
    <source>
        <dbReference type="Proteomes" id="UP000007264"/>
    </source>
</evidence>
<keyword evidence="1" id="KW-0175">Coiled coil</keyword>
<dbReference type="Proteomes" id="UP000007264">
    <property type="component" value="Unassembled WGS sequence"/>
</dbReference>
<protein>
    <submittedName>
        <fullName evidence="3">Uncharacterized protein</fullName>
    </submittedName>
</protein>
<evidence type="ECO:0000256" key="1">
    <source>
        <dbReference type="SAM" id="Coils"/>
    </source>
</evidence>
<name>I0Z9P3_COCSC</name>
<keyword evidence="4" id="KW-1185">Reference proteome</keyword>
<accession>I0Z9P3</accession>
<organism evidence="3 4">
    <name type="scientific">Coccomyxa subellipsoidea (strain C-169)</name>
    <name type="common">Green microalga</name>
    <dbReference type="NCBI Taxonomy" id="574566"/>
    <lineage>
        <taxon>Eukaryota</taxon>
        <taxon>Viridiplantae</taxon>
        <taxon>Chlorophyta</taxon>
        <taxon>core chlorophytes</taxon>
        <taxon>Trebouxiophyceae</taxon>
        <taxon>Trebouxiophyceae incertae sedis</taxon>
        <taxon>Coccomyxaceae</taxon>
        <taxon>Coccomyxa</taxon>
        <taxon>Coccomyxa subellipsoidea</taxon>
    </lineage>
</organism>
<evidence type="ECO:0000256" key="2">
    <source>
        <dbReference type="SAM" id="MobiDB-lite"/>
    </source>
</evidence>
<dbReference type="EMBL" id="AGSI01000001">
    <property type="protein sequence ID" value="EIE27362.1"/>
    <property type="molecule type" value="Genomic_DNA"/>
</dbReference>
<dbReference type="OrthoDB" id="10650244at2759"/>
<feature type="region of interest" description="Disordered" evidence="2">
    <location>
        <begin position="1"/>
        <end position="26"/>
    </location>
</feature>
<feature type="coiled-coil region" evidence="1">
    <location>
        <begin position="103"/>
        <end position="206"/>
    </location>
</feature>
<dbReference type="GeneID" id="17045377"/>
<reference evidence="3 4" key="1">
    <citation type="journal article" date="2012" name="Genome Biol.">
        <title>The genome of the polar eukaryotic microalga coccomyxa subellipsoidea reveals traits of cold adaptation.</title>
        <authorList>
            <person name="Blanc G."/>
            <person name="Agarkova I."/>
            <person name="Grimwood J."/>
            <person name="Kuo A."/>
            <person name="Brueggeman A."/>
            <person name="Dunigan D."/>
            <person name="Gurnon J."/>
            <person name="Ladunga I."/>
            <person name="Lindquist E."/>
            <person name="Lucas S."/>
            <person name="Pangilinan J."/>
            <person name="Proschold T."/>
            <person name="Salamov A."/>
            <person name="Schmutz J."/>
            <person name="Weeks D."/>
            <person name="Yamada T."/>
            <person name="Claverie J.M."/>
            <person name="Grigoriev I."/>
            <person name="Van Etten J."/>
            <person name="Lomsadze A."/>
            <person name="Borodovsky M."/>
        </authorList>
    </citation>
    <scope>NUCLEOTIDE SEQUENCE [LARGE SCALE GENOMIC DNA]</scope>
    <source>
        <strain evidence="3 4">C-169</strain>
    </source>
</reference>
<comment type="caution">
    <text evidence="3">The sequence shown here is derived from an EMBL/GenBank/DDBJ whole genome shotgun (WGS) entry which is preliminary data.</text>
</comment>
<dbReference type="AlphaFoldDB" id="I0Z9P3"/>
<gene>
    <name evidence="3" type="ORF">COCSUDRAFT_55378</name>
</gene>
<proteinExistence type="predicted"/>
<evidence type="ECO:0000313" key="3">
    <source>
        <dbReference type="EMBL" id="EIE27362.1"/>
    </source>
</evidence>
<sequence length="241" mass="26104">MCNVSRQRAPAGPDSAGNPLAADPPQLPAAACQTEVMHASPAALTAAPALLGNCFGCKDSTRAIIEELLQKDRDLEAAQSQIQSMHEHVRVVTAKSEAQEATNGQLTTQVGKLKEALAQKEEELAELQVLHMQAPDLEDLHSQLADLQRDVDRMDEEGEARTAEKVQLQAEDMDLKSENGKLQAENEQLRAKLNDMEEQAAAKCNAQDEESEMLAAVFRVISASVKKAPQLKDTLMSALAL</sequence>